<protein>
    <submittedName>
        <fullName evidence="1">Uncharacterized protein</fullName>
    </submittedName>
</protein>
<keyword evidence="2" id="KW-1185">Reference proteome</keyword>
<dbReference type="OrthoDB" id="3088406at2759"/>
<proteinExistence type="predicted"/>
<feature type="non-terminal residue" evidence="1">
    <location>
        <position position="1"/>
    </location>
</feature>
<reference evidence="2" key="2">
    <citation type="submission" date="2015-01" db="EMBL/GenBank/DDBJ databases">
        <title>Evolutionary Origins and Diversification of the Mycorrhizal Mutualists.</title>
        <authorList>
            <consortium name="DOE Joint Genome Institute"/>
            <consortium name="Mycorrhizal Genomics Consortium"/>
            <person name="Kohler A."/>
            <person name="Kuo A."/>
            <person name="Nagy L.G."/>
            <person name="Floudas D."/>
            <person name="Copeland A."/>
            <person name="Barry K.W."/>
            <person name="Cichocki N."/>
            <person name="Veneault-Fourrey C."/>
            <person name="LaButti K."/>
            <person name="Lindquist E.A."/>
            <person name="Lipzen A."/>
            <person name="Lundell T."/>
            <person name="Morin E."/>
            <person name="Murat C."/>
            <person name="Riley R."/>
            <person name="Ohm R."/>
            <person name="Sun H."/>
            <person name="Tunlid A."/>
            <person name="Henrissat B."/>
            <person name="Grigoriev I.V."/>
            <person name="Hibbett D.S."/>
            <person name="Martin F."/>
        </authorList>
    </citation>
    <scope>NUCLEOTIDE SEQUENCE [LARGE SCALE GENOMIC DNA]</scope>
    <source>
        <strain evidence="2">LaAM-08-1</strain>
    </source>
</reference>
<name>A0A0C9X084_9AGAR</name>
<dbReference type="EMBL" id="KN839076">
    <property type="protein sequence ID" value="KIJ90966.1"/>
    <property type="molecule type" value="Genomic_DNA"/>
</dbReference>
<organism evidence="1 2">
    <name type="scientific">Laccaria amethystina LaAM-08-1</name>
    <dbReference type="NCBI Taxonomy" id="1095629"/>
    <lineage>
        <taxon>Eukaryota</taxon>
        <taxon>Fungi</taxon>
        <taxon>Dikarya</taxon>
        <taxon>Basidiomycota</taxon>
        <taxon>Agaricomycotina</taxon>
        <taxon>Agaricomycetes</taxon>
        <taxon>Agaricomycetidae</taxon>
        <taxon>Agaricales</taxon>
        <taxon>Agaricineae</taxon>
        <taxon>Hydnangiaceae</taxon>
        <taxon>Laccaria</taxon>
    </lineage>
</organism>
<sequence>GRRSILRKTRPLPSRNVASEGKYSRAVEDDDIYIRALVDGQYSDAVYIRVLDDNDLDLYVRIEEGEDMEARYFDDEDLYYARFEDEEEDEDDEVKTQYFEVEDLYEQEEEGPDDRVLVEELYERDDDEITLPDEREELDARMEEIEELLASMAERTFAGGHDDIGLRSKAAELEAPWCSFGSCNRRSPLKSPLFIRLRDNLEQQMLSRTIEFGDDLFF</sequence>
<dbReference type="AlphaFoldDB" id="A0A0C9X084"/>
<evidence type="ECO:0000313" key="1">
    <source>
        <dbReference type="EMBL" id="KIJ90966.1"/>
    </source>
</evidence>
<gene>
    <name evidence="1" type="ORF">K443DRAFT_115828</name>
</gene>
<accession>A0A0C9X084</accession>
<evidence type="ECO:0000313" key="2">
    <source>
        <dbReference type="Proteomes" id="UP000054477"/>
    </source>
</evidence>
<dbReference type="HOGENOM" id="CLU_1299910_0_0_1"/>
<reference evidence="1 2" key="1">
    <citation type="submission" date="2014-04" db="EMBL/GenBank/DDBJ databases">
        <authorList>
            <consortium name="DOE Joint Genome Institute"/>
            <person name="Kuo A."/>
            <person name="Kohler A."/>
            <person name="Nagy L.G."/>
            <person name="Floudas D."/>
            <person name="Copeland A."/>
            <person name="Barry K.W."/>
            <person name="Cichocki N."/>
            <person name="Veneault-Fourrey C."/>
            <person name="LaButti K."/>
            <person name="Lindquist E.A."/>
            <person name="Lipzen A."/>
            <person name="Lundell T."/>
            <person name="Morin E."/>
            <person name="Murat C."/>
            <person name="Sun H."/>
            <person name="Tunlid A."/>
            <person name="Henrissat B."/>
            <person name="Grigoriev I.V."/>
            <person name="Hibbett D.S."/>
            <person name="Martin F."/>
            <person name="Nordberg H.P."/>
            <person name="Cantor M.N."/>
            <person name="Hua S.X."/>
        </authorList>
    </citation>
    <scope>NUCLEOTIDE SEQUENCE [LARGE SCALE GENOMIC DNA]</scope>
    <source>
        <strain evidence="1 2">LaAM-08-1</strain>
    </source>
</reference>
<dbReference type="Proteomes" id="UP000054477">
    <property type="component" value="Unassembled WGS sequence"/>
</dbReference>